<dbReference type="GO" id="GO:0008270">
    <property type="term" value="F:zinc ion binding"/>
    <property type="evidence" value="ECO:0007669"/>
    <property type="project" value="UniProtKB-KW"/>
</dbReference>
<dbReference type="Gene3D" id="3.30.800.10">
    <property type="entry name" value="Phosphatidylinositol Phosphate Kinase II Beta"/>
    <property type="match status" value="1"/>
</dbReference>
<dbReference type="Gene3D" id="3.30.810.10">
    <property type="entry name" value="2-Layer Sandwich"/>
    <property type="match status" value="1"/>
</dbReference>
<feature type="compositionally biased region" description="Polar residues" evidence="11">
    <location>
        <begin position="915"/>
        <end position="924"/>
    </location>
</feature>
<evidence type="ECO:0000256" key="1">
    <source>
        <dbReference type="ARBA" id="ARBA00012009"/>
    </source>
</evidence>
<feature type="domain" description="FYVE-type" evidence="12">
    <location>
        <begin position="15"/>
        <end position="91"/>
    </location>
</feature>
<feature type="region of interest" description="Disordered" evidence="11">
    <location>
        <begin position="915"/>
        <end position="935"/>
    </location>
</feature>
<dbReference type="InterPro" id="IPR017455">
    <property type="entry name" value="Znf_FYVE-rel"/>
</dbReference>
<dbReference type="EMBL" id="CT868671">
    <property type="protein sequence ID" value="CAK93305.1"/>
    <property type="molecule type" value="Genomic_DNA"/>
</dbReference>
<dbReference type="InterPro" id="IPR002498">
    <property type="entry name" value="PInositol-4-P-4/5-kinase_core"/>
</dbReference>
<name>A0EDD8_PARTE</name>
<evidence type="ECO:0000256" key="11">
    <source>
        <dbReference type="SAM" id="MobiDB-lite"/>
    </source>
</evidence>
<reference evidence="14 15" key="1">
    <citation type="journal article" date="2006" name="Nature">
        <title>Global trends of whole-genome duplications revealed by the ciliate Paramecium tetraurelia.</title>
        <authorList>
            <consortium name="Genoscope"/>
            <person name="Aury J.-M."/>
            <person name="Jaillon O."/>
            <person name="Duret L."/>
            <person name="Noel B."/>
            <person name="Jubin C."/>
            <person name="Porcel B.M."/>
            <person name="Segurens B."/>
            <person name="Daubin V."/>
            <person name="Anthouard V."/>
            <person name="Aiach N."/>
            <person name="Arnaiz O."/>
            <person name="Billaut A."/>
            <person name="Beisson J."/>
            <person name="Blanc I."/>
            <person name="Bouhouche K."/>
            <person name="Camara F."/>
            <person name="Duharcourt S."/>
            <person name="Guigo R."/>
            <person name="Gogendeau D."/>
            <person name="Katinka M."/>
            <person name="Keller A.-M."/>
            <person name="Kissmehl R."/>
            <person name="Klotz C."/>
            <person name="Koll F."/>
            <person name="Le Moue A."/>
            <person name="Lepere C."/>
            <person name="Malinsky S."/>
            <person name="Nowacki M."/>
            <person name="Nowak J.K."/>
            <person name="Plattner H."/>
            <person name="Poulain J."/>
            <person name="Ruiz F."/>
            <person name="Serrano V."/>
            <person name="Zagulski M."/>
            <person name="Dessen P."/>
            <person name="Betermier M."/>
            <person name="Weissenbach J."/>
            <person name="Scarpelli C."/>
            <person name="Schachter V."/>
            <person name="Sperling L."/>
            <person name="Meyer E."/>
            <person name="Cohen J."/>
            <person name="Wincker P."/>
        </authorList>
    </citation>
    <scope>NUCLEOTIDE SEQUENCE [LARGE SCALE GENOMIC DNA]</scope>
    <source>
        <strain evidence="14 15">Stock d4-2</strain>
    </source>
</reference>
<dbReference type="Gene3D" id="3.30.40.10">
    <property type="entry name" value="Zinc/RING finger domain, C3HC4 (zinc finger)"/>
    <property type="match status" value="1"/>
</dbReference>
<dbReference type="Gene3D" id="3.50.7.10">
    <property type="entry name" value="GroEL"/>
    <property type="match status" value="1"/>
</dbReference>
<dbReference type="InterPro" id="IPR000306">
    <property type="entry name" value="Znf_FYVE"/>
</dbReference>
<evidence type="ECO:0000256" key="5">
    <source>
        <dbReference type="ARBA" id="ARBA00022771"/>
    </source>
</evidence>
<dbReference type="InterPro" id="IPR027409">
    <property type="entry name" value="GroEL-like_apical_dom_sf"/>
</dbReference>
<dbReference type="InterPro" id="IPR044769">
    <property type="entry name" value="PIKfyve_PIPKc"/>
</dbReference>
<dbReference type="GeneID" id="5046487"/>
<evidence type="ECO:0000256" key="6">
    <source>
        <dbReference type="ARBA" id="ARBA00022777"/>
    </source>
</evidence>
<dbReference type="STRING" id="5888.A0EDD8"/>
<evidence type="ECO:0000313" key="15">
    <source>
        <dbReference type="Proteomes" id="UP000000600"/>
    </source>
</evidence>
<dbReference type="InterPro" id="IPR011011">
    <property type="entry name" value="Znf_FYVE_PHD"/>
</dbReference>
<dbReference type="InterPro" id="IPR002423">
    <property type="entry name" value="Cpn60/GroEL/TCP-1"/>
</dbReference>
<dbReference type="HOGENOM" id="CLU_255687_0_0_1"/>
<keyword evidence="3" id="KW-0479">Metal-binding</keyword>
<keyword evidence="5 9" id="KW-0863">Zinc-finger</keyword>
<dbReference type="InterPro" id="IPR027484">
    <property type="entry name" value="PInositol-4-P-5-kinase_N"/>
</dbReference>
<evidence type="ECO:0000256" key="8">
    <source>
        <dbReference type="ARBA" id="ARBA00022840"/>
    </source>
</evidence>
<dbReference type="PANTHER" id="PTHR45748">
    <property type="entry name" value="1-PHOSPHATIDYLINOSITOL 3-PHOSPHATE 5-KINASE-RELATED"/>
    <property type="match status" value="1"/>
</dbReference>
<dbReference type="GO" id="GO:0000285">
    <property type="term" value="F:1-phosphatidylinositol-3-phosphate 5-kinase activity"/>
    <property type="evidence" value="ECO:0000318"/>
    <property type="project" value="GO_Central"/>
</dbReference>
<proteinExistence type="predicted"/>
<dbReference type="Pfam" id="PF01363">
    <property type="entry name" value="FYVE"/>
    <property type="match status" value="1"/>
</dbReference>
<dbReference type="GO" id="GO:0005524">
    <property type="term" value="F:ATP binding"/>
    <property type="evidence" value="ECO:0007669"/>
    <property type="project" value="UniProtKB-UniRule"/>
</dbReference>
<evidence type="ECO:0000313" key="14">
    <source>
        <dbReference type="EMBL" id="CAK93305.1"/>
    </source>
</evidence>
<keyword evidence="8 10" id="KW-0067">ATP-binding</keyword>
<dbReference type="PROSITE" id="PS51455">
    <property type="entry name" value="PIPK"/>
    <property type="match status" value="1"/>
</dbReference>
<evidence type="ECO:0000259" key="13">
    <source>
        <dbReference type="PROSITE" id="PS51455"/>
    </source>
</evidence>
<dbReference type="SUPFAM" id="SSF52029">
    <property type="entry name" value="GroEL apical domain-like"/>
    <property type="match status" value="1"/>
</dbReference>
<evidence type="ECO:0000256" key="2">
    <source>
        <dbReference type="ARBA" id="ARBA00022679"/>
    </source>
</evidence>
<organism evidence="14 15">
    <name type="scientific">Paramecium tetraurelia</name>
    <dbReference type="NCBI Taxonomy" id="5888"/>
    <lineage>
        <taxon>Eukaryota</taxon>
        <taxon>Sar</taxon>
        <taxon>Alveolata</taxon>
        <taxon>Ciliophora</taxon>
        <taxon>Intramacronucleata</taxon>
        <taxon>Oligohymenophorea</taxon>
        <taxon>Peniculida</taxon>
        <taxon>Parameciidae</taxon>
        <taxon>Paramecium</taxon>
    </lineage>
</organism>
<evidence type="ECO:0000256" key="3">
    <source>
        <dbReference type="ARBA" id="ARBA00022723"/>
    </source>
</evidence>
<dbReference type="EC" id="2.7.1.150" evidence="1"/>
<gene>
    <name evidence="14" type="ORF">GSPATT00004174001</name>
</gene>
<dbReference type="Pfam" id="PF01504">
    <property type="entry name" value="PIP5K"/>
    <property type="match status" value="1"/>
</dbReference>
<dbReference type="CDD" id="cd17300">
    <property type="entry name" value="PIPKc_PIKfyve"/>
    <property type="match status" value="1"/>
</dbReference>
<protein>
    <recommendedName>
        <fullName evidence="1">1-phosphatidylinositol-3-phosphate 5-kinase</fullName>
        <ecNumber evidence="1">2.7.1.150</ecNumber>
    </recommendedName>
</protein>
<feature type="region of interest" description="Disordered" evidence="11">
    <location>
        <begin position="1108"/>
        <end position="1133"/>
    </location>
</feature>
<evidence type="ECO:0000256" key="7">
    <source>
        <dbReference type="ARBA" id="ARBA00022833"/>
    </source>
</evidence>
<sequence length="1393" mass="162701">MKNQQLLFTTKWVQDKEAKCCKKCSSQFKAIFRRKHHCRNCGGVFCDRYRFCHRTQNSCSNFFIDKTNFKNYQEIKKNKVRLCQDCFNDISKKLRENGEIVENKDTLGLPDQQQMRRHSKSFNVVNEKLPESAKESTPPALQLIPQTIPDQKPLLPVLKVHPPESITIGDDIERKQKKLEQKMISIIEDFVERRTIAHGINENWQGVMTKFITNSIEDFKYHQIDNQSKVKNKVRYIKIKIIPFINYAATKYLRGVTIRKNIAHKRMKTHHKSPLFLLLSGSLDLDIQNFDNVVKNQNKYLQQALEQIELLNPNIILVEKSINTILLNELVKKDITVSIQCRYKQLLQVEQAVSGKIQKAVDVFNKCCDKDCLGRADTASYVCCDPETIKQNLNLYDKLDDKDKTLLEAHLEKKRGRDKTLLFITTPQSSNSFQMTLSGPKINELINVKQCFQELFCICHQMSLEFEMILLDYKIKQDLEFKYKQIDNENSPMMTCGEITDFSVQLMSESENSQIKLCKLRFYPAVISKIHDIQKKNNDESLENYILQNIKNINNKKIPYFCQLCDCQKEKVCFYENSGLHQEDVSLGKYISDKALIRESKCGHCQTKKINHVSIRYGPGAFVRCVVEKKKQQNLQVKANTILSKELKKATSFLYPQSLNDETATQADTVIVDSEPKIQQQVELSIITYIKCLNANCDRQLTKSFKLEKNHLEFSFYRLVQYLIKNSLRLKKTNKKDWLVFEGEVKDQGDKQSDGCNHIQTERVFECDEHQIKLFTNLFDIYRIKHFQFDCQEVKQHIEKSDKEEIDKRKEYLICYLQKLFLSIQNGDRSVRSSYMTSSTQSSFTIFEKNSDTSLGIIGSFIERLSQYQFPDFITLEQESMQVYQRLFQIELAEQQRIAAKLKSESDIQRQKTSMFSLVSSESGPSMKYSMRKTQKESSTLIASQQISNENQFPTQNQSPIQYTQSPESPTQENLNQFEEQSEAGTEKTEYELSFQNSFRFVFDKWPRQSINSDQTNLQFKSFFEFIPIYNQNDIGLIAAALNHPRYYDLYEYKYRFTELWEKIENKSLQKEVEIEAAKILKEQSKFAIVEEFQQKITKSTSQIKKTSSNNLQDIEEEEQTMGQPSAETPKKPSKSISIQLYYPRQFECVRMLNGIKVKQFIKSIASCSNWNSAGGKSGSTFFKSSDNLFIFKAVKESEFNMFESFAPKYFEHLYSNIFYQKPSVLNKIYGMFTIKNSKGTTYYIAMENLFWGLEGELTVYDLKGSIAKRWNRKNLKTLLDTNYIIDRNGEPLPIQEQDYHFLEKALESDSQFLLDVAVVDYSLLLIIDKQNNQIKLSIIDYLQCYDFMKKMETTLKTAMNLGIDPTIIKPAEYQVRFIKAMQKYFMGIYSSL</sequence>
<feature type="compositionally biased region" description="Polar residues" evidence="11">
    <location>
        <begin position="950"/>
        <end position="979"/>
    </location>
</feature>
<keyword evidence="6 10" id="KW-0418">Kinase</keyword>
<dbReference type="InterPro" id="IPR013083">
    <property type="entry name" value="Znf_RING/FYVE/PHD"/>
</dbReference>
<dbReference type="SUPFAM" id="SSF57903">
    <property type="entry name" value="FYVE/PHD zinc finger"/>
    <property type="match status" value="1"/>
</dbReference>
<dbReference type="eggNOG" id="KOG1819">
    <property type="taxonomic scope" value="Eukaryota"/>
</dbReference>
<keyword evidence="15" id="KW-1185">Reference proteome</keyword>
<dbReference type="Pfam" id="PF00118">
    <property type="entry name" value="Cpn60_TCP1"/>
    <property type="match status" value="1"/>
</dbReference>
<dbReference type="GO" id="GO:0010008">
    <property type="term" value="C:endosome membrane"/>
    <property type="evidence" value="ECO:0000318"/>
    <property type="project" value="GO_Central"/>
</dbReference>
<keyword evidence="7" id="KW-0862">Zinc</keyword>
<dbReference type="GO" id="GO:0007033">
    <property type="term" value="P:vacuole organization"/>
    <property type="evidence" value="ECO:0000318"/>
    <property type="project" value="GO_Central"/>
</dbReference>
<evidence type="ECO:0000256" key="10">
    <source>
        <dbReference type="PROSITE-ProRule" id="PRU00781"/>
    </source>
</evidence>
<dbReference type="GO" id="GO:0046854">
    <property type="term" value="P:phosphatidylinositol phosphate biosynthetic process"/>
    <property type="evidence" value="ECO:0000318"/>
    <property type="project" value="GO_Central"/>
</dbReference>
<dbReference type="InParanoid" id="A0EDD8"/>
<dbReference type="OrthoDB" id="313590at2759"/>
<dbReference type="Proteomes" id="UP000000600">
    <property type="component" value="Unassembled WGS sequence"/>
</dbReference>
<dbReference type="eggNOG" id="KOG0230">
    <property type="taxonomic scope" value="Eukaryota"/>
</dbReference>
<keyword evidence="4 10" id="KW-0547">Nucleotide-binding</keyword>
<dbReference type="SMART" id="SM00064">
    <property type="entry name" value="FYVE"/>
    <property type="match status" value="1"/>
</dbReference>
<feature type="domain" description="PIPK" evidence="13">
    <location>
        <begin position="1077"/>
        <end position="1386"/>
    </location>
</feature>
<keyword evidence="2 10" id="KW-0808">Transferase</keyword>
<dbReference type="OMA" id="KEAKCCK"/>
<feature type="region of interest" description="Disordered" evidence="11">
    <location>
        <begin position="950"/>
        <end position="989"/>
    </location>
</feature>
<dbReference type="SMART" id="SM00330">
    <property type="entry name" value="PIPKc"/>
    <property type="match status" value="1"/>
</dbReference>
<dbReference type="KEGG" id="ptm:GSPATT00004174001"/>
<dbReference type="PROSITE" id="PS50178">
    <property type="entry name" value="ZF_FYVE"/>
    <property type="match status" value="1"/>
</dbReference>
<evidence type="ECO:0000259" key="12">
    <source>
        <dbReference type="PROSITE" id="PS50178"/>
    </source>
</evidence>
<accession>A0EDD8</accession>
<dbReference type="InterPro" id="IPR027483">
    <property type="entry name" value="PInositol-4-P-4/5-kinase_C_sf"/>
</dbReference>
<evidence type="ECO:0000256" key="4">
    <source>
        <dbReference type="ARBA" id="ARBA00022741"/>
    </source>
</evidence>
<dbReference type="SUPFAM" id="SSF56104">
    <property type="entry name" value="SAICAR synthase-like"/>
    <property type="match status" value="1"/>
</dbReference>
<dbReference type="RefSeq" id="XP_001460702.1">
    <property type="nucleotide sequence ID" value="XM_001460665.1"/>
</dbReference>
<evidence type="ECO:0000256" key="9">
    <source>
        <dbReference type="PROSITE-ProRule" id="PRU00091"/>
    </source>
</evidence>
<dbReference type="PANTHER" id="PTHR45748:SF7">
    <property type="entry name" value="1-PHOSPHATIDYLINOSITOL 3-PHOSPHATE 5-KINASE-RELATED"/>
    <property type="match status" value="1"/>
</dbReference>